<evidence type="ECO:0000313" key="2">
    <source>
        <dbReference type="EMBL" id="KAJ8379482.1"/>
    </source>
</evidence>
<dbReference type="Proteomes" id="UP001152622">
    <property type="component" value="Chromosome 1"/>
</dbReference>
<organism evidence="2 3">
    <name type="scientific">Synaphobranchus kaupii</name>
    <name type="common">Kaup's arrowtooth eel</name>
    <dbReference type="NCBI Taxonomy" id="118154"/>
    <lineage>
        <taxon>Eukaryota</taxon>
        <taxon>Metazoa</taxon>
        <taxon>Chordata</taxon>
        <taxon>Craniata</taxon>
        <taxon>Vertebrata</taxon>
        <taxon>Euteleostomi</taxon>
        <taxon>Actinopterygii</taxon>
        <taxon>Neopterygii</taxon>
        <taxon>Teleostei</taxon>
        <taxon>Anguilliformes</taxon>
        <taxon>Synaphobranchidae</taxon>
        <taxon>Synaphobranchus</taxon>
    </lineage>
</organism>
<name>A0A9Q1JCK4_SYNKA</name>
<reference evidence="2" key="1">
    <citation type="journal article" date="2023" name="Science">
        <title>Genome structures resolve the early diversification of teleost fishes.</title>
        <authorList>
            <person name="Parey E."/>
            <person name="Louis A."/>
            <person name="Montfort J."/>
            <person name="Bouchez O."/>
            <person name="Roques C."/>
            <person name="Iampietro C."/>
            <person name="Lluch J."/>
            <person name="Castinel A."/>
            <person name="Donnadieu C."/>
            <person name="Desvignes T."/>
            <person name="Floi Bucao C."/>
            <person name="Jouanno E."/>
            <person name="Wen M."/>
            <person name="Mejri S."/>
            <person name="Dirks R."/>
            <person name="Jansen H."/>
            <person name="Henkel C."/>
            <person name="Chen W.J."/>
            <person name="Zahm M."/>
            <person name="Cabau C."/>
            <person name="Klopp C."/>
            <person name="Thompson A.W."/>
            <person name="Robinson-Rechavi M."/>
            <person name="Braasch I."/>
            <person name="Lecointre G."/>
            <person name="Bobe J."/>
            <person name="Postlethwait J.H."/>
            <person name="Berthelot C."/>
            <person name="Roest Crollius H."/>
            <person name="Guiguen Y."/>
        </authorList>
    </citation>
    <scope>NUCLEOTIDE SEQUENCE</scope>
    <source>
        <strain evidence="2">WJC10195</strain>
    </source>
</reference>
<dbReference type="AlphaFoldDB" id="A0A9Q1JCK4"/>
<comment type="caution">
    <text evidence="2">The sequence shown here is derived from an EMBL/GenBank/DDBJ whole genome shotgun (WGS) entry which is preliminary data.</text>
</comment>
<protein>
    <submittedName>
        <fullName evidence="2">Uncharacterized protein</fullName>
    </submittedName>
</protein>
<accession>A0A9Q1JCK4</accession>
<keyword evidence="3" id="KW-1185">Reference proteome</keyword>
<evidence type="ECO:0000313" key="3">
    <source>
        <dbReference type="Proteomes" id="UP001152622"/>
    </source>
</evidence>
<gene>
    <name evidence="2" type="ORF">SKAU_G00002600</name>
</gene>
<proteinExistence type="predicted"/>
<sequence length="130" mass="14084">MADMADISVGREDPMAAACLCLLKVDAGLVGSGRGTGVPGGMGRCRCGICFPPSQIPESSGRTSPPSRHHLRQLRWSAHSQGDGLHRPDSSLENQRQCGNHKKNSGFDFVQRRWAPLKSSPEVQWRSTAC</sequence>
<feature type="region of interest" description="Disordered" evidence="1">
    <location>
        <begin position="77"/>
        <end position="105"/>
    </location>
</feature>
<dbReference type="EMBL" id="JAINUF010000001">
    <property type="protein sequence ID" value="KAJ8379482.1"/>
    <property type="molecule type" value="Genomic_DNA"/>
</dbReference>
<evidence type="ECO:0000256" key="1">
    <source>
        <dbReference type="SAM" id="MobiDB-lite"/>
    </source>
</evidence>